<feature type="domain" description="GH18" evidence="6">
    <location>
        <begin position="28"/>
        <end position="316"/>
    </location>
</feature>
<comment type="caution">
    <text evidence="7">The sequence shown here is derived from an EMBL/GenBank/DDBJ whole genome shotgun (WGS) entry which is preliminary data.</text>
</comment>
<evidence type="ECO:0000259" key="6">
    <source>
        <dbReference type="PROSITE" id="PS51910"/>
    </source>
</evidence>
<evidence type="ECO:0000313" key="8">
    <source>
        <dbReference type="Proteomes" id="UP000288805"/>
    </source>
</evidence>
<dbReference type="InterPro" id="IPR001223">
    <property type="entry name" value="Glyco_hydro18_cat"/>
</dbReference>
<dbReference type="Pfam" id="PF00704">
    <property type="entry name" value="Glyco_hydro_18"/>
    <property type="match status" value="1"/>
</dbReference>
<evidence type="ECO:0000256" key="4">
    <source>
        <dbReference type="RuleBase" id="RU004453"/>
    </source>
</evidence>
<dbReference type="PROSITE" id="PS51910">
    <property type="entry name" value="GH18_2"/>
    <property type="match status" value="1"/>
</dbReference>
<dbReference type="AlphaFoldDB" id="A0A438J895"/>
<dbReference type="EMBL" id="QGNW01000057">
    <property type="protein sequence ID" value="RVX05167.1"/>
    <property type="molecule type" value="Genomic_DNA"/>
</dbReference>
<keyword evidence="5" id="KW-0732">Signal</keyword>
<dbReference type="Gene3D" id="3.20.20.80">
    <property type="entry name" value="Glycosidases"/>
    <property type="match status" value="1"/>
</dbReference>
<dbReference type="GO" id="GO:0008061">
    <property type="term" value="F:chitin binding"/>
    <property type="evidence" value="ECO:0007669"/>
    <property type="project" value="InterPro"/>
</dbReference>
<dbReference type="CDD" id="cd02879">
    <property type="entry name" value="GH18_plant_chitinase_class_V"/>
    <property type="match status" value="1"/>
</dbReference>
<dbReference type="InterPro" id="IPR017853">
    <property type="entry name" value="GH"/>
</dbReference>
<name>A0A438J895_VITVI</name>
<dbReference type="SUPFAM" id="SSF51445">
    <property type="entry name" value="(Trans)glycosidases"/>
    <property type="match status" value="1"/>
</dbReference>
<dbReference type="InterPro" id="IPR001579">
    <property type="entry name" value="Glyco_hydro_18_chit_AS"/>
</dbReference>
<accession>A0A438J895</accession>
<protein>
    <submittedName>
        <fullName evidence="7">Chitotriosidase-1</fullName>
    </submittedName>
</protein>
<keyword evidence="1 3" id="KW-0378">Hydrolase</keyword>
<organism evidence="7 8">
    <name type="scientific">Vitis vinifera</name>
    <name type="common">Grape</name>
    <dbReference type="NCBI Taxonomy" id="29760"/>
    <lineage>
        <taxon>Eukaryota</taxon>
        <taxon>Viridiplantae</taxon>
        <taxon>Streptophyta</taxon>
        <taxon>Embryophyta</taxon>
        <taxon>Tracheophyta</taxon>
        <taxon>Spermatophyta</taxon>
        <taxon>Magnoliopsida</taxon>
        <taxon>eudicotyledons</taxon>
        <taxon>Gunneridae</taxon>
        <taxon>Pentapetalae</taxon>
        <taxon>rosids</taxon>
        <taxon>Vitales</taxon>
        <taxon>Vitaceae</taxon>
        <taxon>Viteae</taxon>
        <taxon>Vitis</taxon>
    </lineage>
</organism>
<comment type="similarity">
    <text evidence="4">Belongs to the glycosyl hydrolase 18 family.</text>
</comment>
<dbReference type="PANTHER" id="PTHR11177">
    <property type="entry name" value="CHITINASE"/>
    <property type="match status" value="1"/>
</dbReference>
<evidence type="ECO:0000256" key="5">
    <source>
        <dbReference type="SAM" id="SignalP"/>
    </source>
</evidence>
<dbReference type="GO" id="GO:0005975">
    <property type="term" value="P:carbohydrate metabolic process"/>
    <property type="evidence" value="ECO:0007669"/>
    <property type="project" value="InterPro"/>
</dbReference>
<evidence type="ECO:0000256" key="3">
    <source>
        <dbReference type="RuleBase" id="RU000489"/>
    </source>
</evidence>
<proteinExistence type="inferred from homology"/>
<dbReference type="GO" id="GO:0004553">
    <property type="term" value="F:hydrolase activity, hydrolyzing O-glycosyl compounds"/>
    <property type="evidence" value="ECO:0007669"/>
    <property type="project" value="InterPro"/>
</dbReference>
<gene>
    <name evidence="7" type="primary">CHIT1_0</name>
    <name evidence="7" type="ORF">CK203_020247</name>
</gene>
<feature type="signal peptide" evidence="5">
    <location>
        <begin position="1"/>
        <end position="25"/>
    </location>
</feature>
<dbReference type="InterPro" id="IPR011583">
    <property type="entry name" value="Chitinase_II/V-like_cat"/>
</dbReference>
<feature type="chain" id="PRO_5019127106" evidence="5">
    <location>
        <begin position="26"/>
        <end position="320"/>
    </location>
</feature>
<reference evidence="7 8" key="1">
    <citation type="journal article" date="2018" name="PLoS Genet.">
        <title>Population sequencing reveals clonal diversity and ancestral inbreeding in the grapevine cultivar Chardonnay.</title>
        <authorList>
            <person name="Roach M.J."/>
            <person name="Johnson D.L."/>
            <person name="Bohlmann J."/>
            <person name="van Vuuren H.J."/>
            <person name="Jones S.J."/>
            <person name="Pretorius I.S."/>
            <person name="Schmidt S.A."/>
            <person name="Borneman A.R."/>
        </authorList>
    </citation>
    <scope>NUCLEOTIDE SEQUENCE [LARGE SCALE GENOMIC DNA]</scope>
    <source>
        <strain evidence="8">cv. Chardonnay</strain>
        <tissue evidence="7">Leaf</tissue>
    </source>
</reference>
<keyword evidence="2 3" id="KW-0326">Glycosidase</keyword>
<dbReference type="Gene3D" id="3.10.50.10">
    <property type="match status" value="1"/>
</dbReference>
<dbReference type="InterPro" id="IPR029070">
    <property type="entry name" value="Chitinase_insertion_sf"/>
</dbReference>
<dbReference type="Proteomes" id="UP000288805">
    <property type="component" value="Unassembled WGS sequence"/>
</dbReference>
<dbReference type="InterPro" id="IPR050314">
    <property type="entry name" value="Glycosyl_Hydrlase_18"/>
</dbReference>
<dbReference type="SMART" id="SM00636">
    <property type="entry name" value="Glyco_18"/>
    <property type="match status" value="1"/>
</dbReference>
<dbReference type="PANTHER" id="PTHR11177:SF396">
    <property type="entry name" value="NOD FACTOR HYDROLASE PROTEIN 1"/>
    <property type="match status" value="1"/>
</dbReference>
<evidence type="ECO:0000256" key="1">
    <source>
        <dbReference type="ARBA" id="ARBA00022801"/>
    </source>
</evidence>
<evidence type="ECO:0000256" key="2">
    <source>
        <dbReference type="ARBA" id="ARBA00023295"/>
    </source>
</evidence>
<evidence type="ECO:0000313" key="7">
    <source>
        <dbReference type="EMBL" id="RVX05167.1"/>
    </source>
</evidence>
<dbReference type="PROSITE" id="PS01095">
    <property type="entry name" value="GH18_1"/>
    <property type="match status" value="1"/>
</dbReference>
<sequence length="320" mass="35558">MTGLNSMRFLSVFVLYAIAMTCVTASPPVKGAYWPSWDESFPPSAIDTSLFTHVYYAFASPNNVTFKFDISNSTGISLLDFTSTLHRKKPSLKALLSIGGGGGDQQLFARMASKASTRASFIKSTVEVARKYGFDGLDLDWEFPESPKEMEDWGLLLQEWRAEVKKEAKLKGRAPLLITAATYFSVDFFAYGDYRKYQVGSAGKNLDLINLMCYDYRGSWDTSATGAQAALSKLVMGLPLYGRTWKLKDPTQHGIGAPAVDVGPGTSWIGYDDTRSTTVKIGFARALGLRGYFFWAVNDDSKWKISRQGSFQWLLLSFLE</sequence>